<dbReference type="GO" id="GO:0015628">
    <property type="term" value="P:protein secretion by the type II secretion system"/>
    <property type="evidence" value="ECO:0007669"/>
    <property type="project" value="TreeGrafter"/>
</dbReference>
<sequence>MAKFFSDREIRAVAVFLPLAGLLIGGIVLLRPKADPQAAFVAGMEMEGRADSVDLRPFDPNTVDYDGLRRLGLSKHEAVSLLKYRAAGKIFRIPEDVTLCYGISDSIYRRLAPYIRIGRKYAIAPRQYRTGRVVPEPMPPTRFRIDTVGARYLRAIGALSKRQAEAFIRWRDLSGIYDMEELRACYVVSDSVAAALEPYIIFPERGAAPVDEPVEINTADSATLRGVVGIGARTVVSIMNYRARLGGFVRLEQLAEVPGVTERNYEKILKQICCDSCEIRKIDINFATPKVLRRHPYIPPQKLRKLLKTRQLKGGWSTAEELVEDNILTREEAARLSPYLRFGTRSGADDTDNDTTWGEVSGDANPGGI</sequence>
<dbReference type="GO" id="GO:0015627">
    <property type="term" value="C:type II protein secretion system complex"/>
    <property type="evidence" value="ECO:0007669"/>
    <property type="project" value="TreeGrafter"/>
</dbReference>
<evidence type="ECO:0000256" key="1">
    <source>
        <dbReference type="SAM" id="MobiDB-lite"/>
    </source>
</evidence>
<keyword evidence="2" id="KW-0812">Transmembrane</keyword>
<dbReference type="InterPro" id="IPR010994">
    <property type="entry name" value="RuvA_2-like"/>
</dbReference>
<dbReference type="Gene3D" id="1.10.150.280">
    <property type="entry name" value="AF1531-like domain"/>
    <property type="match status" value="1"/>
</dbReference>
<name>A0A1Y3QZ11_9BACT</name>
<gene>
    <name evidence="3" type="ORF">B5G41_00835</name>
</gene>
<feature type="region of interest" description="Disordered" evidence="1">
    <location>
        <begin position="344"/>
        <end position="369"/>
    </location>
</feature>
<evidence type="ECO:0000313" key="3">
    <source>
        <dbReference type="EMBL" id="OUN04886.1"/>
    </source>
</evidence>
<dbReference type="AlphaFoldDB" id="A0A1Y3QZ11"/>
<dbReference type="PANTHER" id="PTHR21180:SF32">
    <property type="entry name" value="ENDONUCLEASE_EXONUCLEASE_PHOSPHATASE FAMILY DOMAIN-CONTAINING PROTEIN 1"/>
    <property type="match status" value="1"/>
</dbReference>
<keyword evidence="2" id="KW-0472">Membrane</keyword>
<dbReference type="EMBL" id="NFHB01000001">
    <property type="protein sequence ID" value="OUN04886.1"/>
    <property type="molecule type" value="Genomic_DNA"/>
</dbReference>
<feature type="transmembrane region" description="Helical" evidence="2">
    <location>
        <begin position="12"/>
        <end position="30"/>
    </location>
</feature>
<dbReference type="RefSeq" id="WP_087400968.1">
    <property type="nucleotide sequence ID" value="NZ_AP031440.1"/>
</dbReference>
<evidence type="ECO:0000313" key="4">
    <source>
        <dbReference type="Proteomes" id="UP000195772"/>
    </source>
</evidence>
<comment type="caution">
    <text evidence="3">The sequence shown here is derived from an EMBL/GenBank/DDBJ whole genome shotgun (WGS) entry which is preliminary data.</text>
</comment>
<dbReference type="OrthoDB" id="981124at2"/>
<dbReference type="Proteomes" id="UP000195772">
    <property type="component" value="Unassembled WGS sequence"/>
</dbReference>
<reference evidence="4" key="1">
    <citation type="submission" date="2017-04" db="EMBL/GenBank/DDBJ databases">
        <title>Function of individual gut microbiota members based on whole genome sequencing of pure cultures obtained from chicken caecum.</title>
        <authorList>
            <person name="Medvecky M."/>
            <person name="Cejkova D."/>
            <person name="Polansky O."/>
            <person name="Karasova D."/>
            <person name="Kubasova T."/>
            <person name="Cizek A."/>
            <person name="Rychlik I."/>
        </authorList>
    </citation>
    <scope>NUCLEOTIDE SEQUENCE [LARGE SCALE GENOMIC DNA]</scope>
    <source>
        <strain evidence="4">An90</strain>
    </source>
</reference>
<evidence type="ECO:0000256" key="2">
    <source>
        <dbReference type="SAM" id="Phobius"/>
    </source>
</evidence>
<dbReference type="SUPFAM" id="SSF47781">
    <property type="entry name" value="RuvA domain 2-like"/>
    <property type="match status" value="4"/>
</dbReference>
<dbReference type="InterPro" id="IPR051675">
    <property type="entry name" value="Endo/Exo/Phosphatase_dom_1"/>
</dbReference>
<organism evidence="3 4">
    <name type="scientific">Alistipes onderdonkii</name>
    <dbReference type="NCBI Taxonomy" id="328813"/>
    <lineage>
        <taxon>Bacteria</taxon>
        <taxon>Pseudomonadati</taxon>
        <taxon>Bacteroidota</taxon>
        <taxon>Bacteroidia</taxon>
        <taxon>Bacteroidales</taxon>
        <taxon>Rikenellaceae</taxon>
        <taxon>Alistipes</taxon>
    </lineage>
</organism>
<proteinExistence type="predicted"/>
<dbReference type="Pfam" id="PF12836">
    <property type="entry name" value="HHH_3"/>
    <property type="match status" value="1"/>
</dbReference>
<protein>
    <submittedName>
        <fullName evidence="3">Competence protein ComEA</fullName>
    </submittedName>
</protein>
<accession>A0A1Y3QZ11</accession>
<dbReference type="eggNOG" id="COG1555">
    <property type="taxonomic scope" value="Bacteria"/>
</dbReference>
<keyword evidence="2" id="KW-1133">Transmembrane helix</keyword>
<dbReference type="PANTHER" id="PTHR21180">
    <property type="entry name" value="ENDONUCLEASE/EXONUCLEASE/PHOSPHATASE FAMILY DOMAIN-CONTAINING PROTEIN 1"/>
    <property type="match status" value="1"/>
</dbReference>